<evidence type="ECO:0000313" key="5">
    <source>
        <dbReference type="EMBL" id="ARP94730.1"/>
    </source>
</evidence>
<dbReference type="PROSITE" id="PS50949">
    <property type="entry name" value="HTH_GNTR"/>
    <property type="match status" value="1"/>
</dbReference>
<dbReference type="InterPro" id="IPR036390">
    <property type="entry name" value="WH_DNA-bd_sf"/>
</dbReference>
<dbReference type="InterPro" id="IPR000524">
    <property type="entry name" value="Tscrpt_reg_HTH_GntR"/>
</dbReference>
<dbReference type="SMART" id="SM00895">
    <property type="entry name" value="FCD"/>
    <property type="match status" value="1"/>
</dbReference>
<keyword evidence="3" id="KW-0804">Transcription</keyword>
<dbReference type="Pfam" id="PF07729">
    <property type="entry name" value="FCD"/>
    <property type="match status" value="1"/>
</dbReference>
<name>A0A1W6ZC48_9BORD</name>
<dbReference type="Proteomes" id="UP000194161">
    <property type="component" value="Chromosome"/>
</dbReference>
<dbReference type="InterPro" id="IPR036388">
    <property type="entry name" value="WH-like_DNA-bd_sf"/>
</dbReference>
<dbReference type="RefSeq" id="WP_086078496.1">
    <property type="nucleotide sequence ID" value="NZ_CP021111.1"/>
</dbReference>
<dbReference type="CDD" id="cd07377">
    <property type="entry name" value="WHTH_GntR"/>
    <property type="match status" value="1"/>
</dbReference>
<dbReference type="KEGG" id="bgm:CAL15_10230"/>
<protein>
    <submittedName>
        <fullName evidence="5">GntR family transcriptional regulator</fullName>
    </submittedName>
</protein>
<dbReference type="GO" id="GO:0003700">
    <property type="term" value="F:DNA-binding transcription factor activity"/>
    <property type="evidence" value="ECO:0007669"/>
    <property type="project" value="InterPro"/>
</dbReference>
<dbReference type="Gene3D" id="1.20.120.530">
    <property type="entry name" value="GntR ligand-binding domain-like"/>
    <property type="match status" value="1"/>
</dbReference>
<keyword evidence="1" id="KW-0805">Transcription regulation</keyword>
<dbReference type="SUPFAM" id="SSF46785">
    <property type="entry name" value="Winged helix' DNA-binding domain"/>
    <property type="match status" value="1"/>
</dbReference>
<evidence type="ECO:0000256" key="3">
    <source>
        <dbReference type="ARBA" id="ARBA00023163"/>
    </source>
</evidence>
<reference evidence="5 6" key="1">
    <citation type="submission" date="2017-05" db="EMBL/GenBank/DDBJ databases">
        <title>Complete and WGS of Bordetella genogroups.</title>
        <authorList>
            <person name="Spilker T."/>
            <person name="LiPuma J."/>
        </authorList>
    </citation>
    <scope>NUCLEOTIDE SEQUENCE [LARGE SCALE GENOMIC DNA]</scope>
    <source>
        <strain evidence="5 6">AU7206</strain>
    </source>
</reference>
<feature type="domain" description="HTH gntR-type" evidence="4">
    <location>
        <begin position="12"/>
        <end position="80"/>
    </location>
</feature>
<dbReference type="Gene3D" id="1.10.10.10">
    <property type="entry name" value="Winged helix-like DNA-binding domain superfamily/Winged helix DNA-binding domain"/>
    <property type="match status" value="1"/>
</dbReference>
<proteinExistence type="predicted"/>
<accession>A0A1W6ZC48</accession>
<evidence type="ECO:0000259" key="4">
    <source>
        <dbReference type="PROSITE" id="PS50949"/>
    </source>
</evidence>
<dbReference type="OrthoDB" id="5296437at2"/>
<dbReference type="AlphaFoldDB" id="A0A1W6ZC48"/>
<dbReference type="EMBL" id="CP021111">
    <property type="protein sequence ID" value="ARP94730.1"/>
    <property type="molecule type" value="Genomic_DNA"/>
</dbReference>
<dbReference type="PANTHER" id="PTHR43537">
    <property type="entry name" value="TRANSCRIPTIONAL REGULATOR, GNTR FAMILY"/>
    <property type="match status" value="1"/>
</dbReference>
<dbReference type="InterPro" id="IPR011711">
    <property type="entry name" value="GntR_C"/>
</dbReference>
<gene>
    <name evidence="5" type="ORF">CAL15_10230</name>
</gene>
<evidence type="ECO:0000256" key="2">
    <source>
        <dbReference type="ARBA" id="ARBA00023125"/>
    </source>
</evidence>
<dbReference type="SMART" id="SM00345">
    <property type="entry name" value="HTH_GNTR"/>
    <property type="match status" value="1"/>
</dbReference>
<dbReference type="PRINTS" id="PR00035">
    <property type="entry name" value="HTHGNTR"/>
</dbReference>
<dbReference type="GO" id="GO:0003677">
    <property type="term" value="F:DNA binding"/>
    <property type="evidence" value="ECO:0007669"/>
    <property type="project" value="UniProtKB-KW"/>
</dbReference>
<organism evidence="5 6">
    <name type="scientific">Bordetella genomosp. 13</name>
    <dbReference type="NCBI Taxonomy" id="463040"/>
    <lineage>
        <taxon>Bacteria</taxon>
        <taxon>Pseudomonadati</taxon>
        <taxon>Pseudomonadota</taxon>
        <taxon>Betaproteobacteria</taxon>
        <taxon>Burkholderiales</taxon>
        <taxon>Alcaligenaceae</taxon>
        <taxon>Bordetella</taxon>
    </lineage>
</organism>
<keyword evidence="6" id="KW-1185">Reference proteome</keyword>
<sequence length="269" mass="29955">MTFEPVQSYTRVRLSDVVSDQIKALIAKGELSPGQRLPAERDLSVQLNVSRASLREALVRLEADRYIVSEGRGGFVVADITNEFVSNPLAELIMQRPSASVDVLELRMGMEGLATELATQRATRHDKDKIRDAFETLRAHTLKIERAQLAAYDARFHLAIAAATHNFAIIHVMNGLHGLVRESMHKSHGLFDYDRDVELHLLEQHEHIFDRVMSGDAGGARKAAEEHLIYVQTLYERHAATHGELTRDQLAGIARGARAVAMRSGGEPH</sequence>
<evidence type="ECO:0000313" key="6">
    <source>
        <dbReference type="Proteomes" id="UP000194161"/>
    </source>
</evidence>
<dbReference type="PANTHER" id="PTHR43537:SF18">
    <property type="entry name" value="L-LACTATE DEHYDROGENASE OPERON REGULATORY PROTEIN-RELATED"/>
    <property type="match status" value="1"/>
</dbReference>
<dbReference type="SUPFAM" id="SSF48008">
    <property type="entry name" value="GntR ligand-binding domain-like"/>
    <property type="match status" value="1"/>
</dbReference>
<dbReference type="Pfam" id="PF00392">
    <property type="entry name" value="GntR"/>
    <property type="match status" value="1"/>
</dbReference>
<dbReference type="STRING" id="463040.CAL15_10230"/>
<keyword evidence="2" id="KW-0238">DNA-binding</keyword>
<evidence type="ECO:0000256" key="1">
    <source>
        <dbReference type="ARBA" id="ARBA00023015"/>
    </source>
</evidence>
<dbReference type="InterPro" id="IPR008920">
    <property type="entry name" value="TF_FadR/GntR_C"/>
</dbReference>